<dbReference type="InterPro" id="IPR050482">
    <property type="entry name" value="Sensor_HK_TwoCompSys"/>
</dbReference>
<reference evidence="6 7" key="1">
    <citation type="journal article" date="2020" name="Microorganisms">
        <title>Osmotic Adaptation and Compatible Solute Biosynthesis of Phototrophic Bacteria as Revealed from Genome Analyses.</title>
        <authorList>
            <person name="Imhoff J.F."/>
            <person name="Rahn T."/>
            <person name="Kunzel S."/>
            <person name="Keller A."/>
            <person name="Neulinger S.C."/>
        </authorList>
    </citation>
    <scope>NUCLEOTIDE SEQUENCE [LARGE SCALE GENOMIC DNA]</scope>
    <source>
        <strain evidence="6 7">DSM 6210</strain>
    </source>
</reference>
<dbReference type="Gene3D" id="3.30.565.10">
    <property type="entry name" value="Histidine kinase-like ATPase, C-terminal domain"/>
    <property type="match status" value="1"/>
</dbReference>
<feature type="region of interest" description="Disordered" evidence="4">
    <location>
        <begin position="93"/>
        <end position="119"/>
    </location>
</feature>
<dbReference type="PROSITE" id="PS51257">
    <property type="entry name" value="PROKAR_LIPOPROTEIN"/>
    <property type="match status" value="1"/>
</dbReference>
<feature type="domain" description="Histidine kinase/HSP90-like ATPase" evidence="5">
    <location>
        <begin position="44"/>
        <end position="164"/>
    </location>
</feature>
<sequence length="170" mass="17780">MKTPLKLVPFGADPFSPSAWASAGCIPISWRMSPADQPVVLSRVLSVTLFQCARELVYNLIKHADASQGSIELAWDDASVTLVVADDGVGLARSAPPADGDAPDYRHTDGTAPPQRPLSAVDSVATGGFGLYSIRERVALLDGTLSIDSGPRGTRARILLPRRAAAGSSA</sequence>
<evidence type="ECO:0000256" key="1">
    <source>
        <dbReference type="ARBA" id="ARBA00022679"/>
    </source>
</evidence>
<dbReference type="Pfam" id="PF02518">
    <property type="entry name" value="HATPase_c"/>
    <property type="match status" value="1"/>
</dbReference>
<dbReference type="SUPFAM" id="SSF55874">
    <property type="entry name" value="ATPase domain of HSP90 chaperone/DNA topoisomerase II/histidine kinase"/>
    <property type="match status" value="1"/>
</dbReference>
<dbReference type="InterPro" id="IPR036890">
    <property type="entry name" value="HATPase_C_sf"/>
</dbReference>
<keyword evidence="3" id="KW-0902">Two-component regulatory system</keyword>
<dbReference type="InterPro" id="IPR003594">
    <property type="entry name" value="HATPase_dom"/>
</dbReference>
<evidence type="ECO:0000259" key="5">
    <source>
        <dbReference type="SMART" id="SM00387"/>
    </source>
</evidence>
<protein>
    <recommendedName>
        <fullName evidence="5">Histidine kinase/HSP90-like ATPase domain-containing protein</fullName>
    </recommendedName>
</protein>
<accession>A0ABS1CHK3</accession>
<dbReference type="CDD" id="cd16917">
    <property type="entry name" value="HATPase_UhpB-NarQ-NarX-like"/>
    <property type="match status" value="1"/>
</dbReference>
<proteinExistence type="predicted"/>
<dbReference type="SMART" id="SM00387">
    <property type="entry name" value="HATPase_c"/>
    <property type="match status" value="1"/>
</dbReference>
<keyword evidence="1" id="KW-0808">Transferase</keyword>
<dbReference type="PANTHER" id="PTHR24421:SF58">
    <property type="entry name" value="SIGNAL TRANSDUCTION HISTIDINE-PROTEIN KINASE_PHOSPHATASE UHPB"/>
    <property type="match status" value="1"/>
</dbReference>
<comment type="caution">
    <text evidence="6">The sequence shown here is derived from an EMBL/GenBank/DDBJ whole genome shotgun (WGS) entry which is preliminary data.</text>
</comment>
<organism evidence="6 7">
    <name type="scientific">Thiohalocapsa halophila</name>
    <dbReference type="NCBI Taxonomy" id="69359"/>
    <lineage>
        <taxon>Bacteria</taxon>
        <taxon>Pseudomonadati</taxon>
        <taxon>Pseudomonadota</taxon>
        <taxon>Gammaproteobacteria</taxon>
        <taxon>Chromatiales</taxon>
        <taxon>Chromatiaceae</taxon>
        <taxon>Thiohalocapsa</taxon>
    </lineage>
</organism>
<dbReference type="EMBL" id="NRRV01000024">
    <property type="protein sequence ID" value="MBK1631328.1"/>
    <property type="molecule type" value="Genomic_DNA"/>
</dbReference>
<dbReference type="PANTHER" id="PTHR24421">
    <property type="entry name" value="NITRATE/NITRITE SENSOR PROTEIN NARX-RELATED"/>
    <property type="match status" value="1"/>
</dbReference>
<keyword evidence="7" id="KW-1185">Reference proteome</keyword>
<name>A0ABS1CHK3_9GAMM</name>
<evidence type="ECO:0000313" key="7">
    <source>
        <dbReference type="Proteomes" id="UP000748752"/>
    </source>
</evidence>
<dbReference type="Proteomes" id="UP000748752">
    <property type="component" value="Unassembled WGS sequence"/>
</dbReference>
<evidence type="ECO:0000256" key="2">
    <source>
        <dbReference type="ARBA" id="ARBA00022777"/>
    </source>
</evidence>
<gene>
    <name evidence="6" type="ORF">CKO31_11375</name>
</gene>
<evidence type="ECO:0000313" key="6">
    <source>
        <dbReference type="EMBL" id="MBK1631328.1"/>
    </source>
</evidence>
<keyword evidence="2" id="KW-0418">Kinase</keyword>
<evidence type="ECO:0000256" key="4">
    <source>
        <dbReference type="SAM" id="MobiDB-lite"/>
    </source>
</evidence>
<evidence type="ECO:0000256" key="3">
    <source>
        <dbReference type="ARBA" id="ARBA00023012"/>
    </source>
</evidence>